<dbReference type="GO" id="GO:0016829">
    <property type="term" value="F:lyase activity"/>
    <property type="evidence" value="ECO:0007669"/>
    <property type="project" value="InterPro"/>
</dbReference>
<evidence type="ECO:0008006" key="3">
    <source>
        <dbReference type="Google" id="ProtNLM"/>
    </source>
</evidence>
<evidence type="ECO:0000313" key="2">
    <source>
        <dbReference type="Proteomes" id="UP000249890"/>
    </source>
</evidence>
<dbReference type="OrthoDB" id="1896584at2"/>
<dbReference type="SUPFAM" id="SSF160104">
    <property type="entry name" value="Acetoacetate decarboxylase-like"/>
    <property type="match status" value="1"/>
</dbReference>
<proteinExistence type="predicted"/>
<sequence>MMGSFVKSYADIQKYGGRPTTFYDAEMLTVYWETKPEIIERLLPKPLKPSSRPLVNAFVANYPATNFCPPYREAGLFVLADYNGQLGNYCLSMPITSDIGMAMGREVCGLPKKMADVRMTSLDGAIEGAINRHGVDFFSVNARMGDRFNDDGAGGVLEEFYGKDIPLYNIKYANAVDGSGFDLLPVLVTQRLVSDVKVYKAAEASIVFQESPHDPWSELEVVNMLGAVYTVSTNVLEKGKVLEPLNPMEFLPYCYLRWDWWENKLQPEHEEASV</sequence>
<dbReference type="AlphaFoldDB" id="A0A2Z2KN85"/>
<evidence type="ECO:0000313" key="1">
    <source>
        <dbReference type="EMBL" id="ASA25915.1"/>
    </source>
</evidence>
<protein>
    <recommendedName>
        <fullName evidence="3">Acetoacetate decarboxylase</fullName>
    </recommendedName>
</protein>
<dbReference type="KEGG" id="pdh:B9T62_37500"/>
<name>A0A2Z2KN85_9BACL</name>
<dbReference type="Proteomes" id="UP000249890">
    <property type="component" value="Chromosome"/>
</dbReference>
<dbReference type="InterPro" id="IPR010451">
    <property type="entry name" value="Acetoacetate_decarboxylase"/>
</dbReference>
<accession>A0A2Z2KN85</accession>
<reference evidence="1 2" key="1">
    <citation type="submission" date="2017-06" db="EMBL/GenBank/DDBJ databases">
        <title>Complete genome sequence of Paenibacillus donghaensis KCTC 13049T isolated from East Sea sediment, South Korea.</title>
        <authorList>
            <person name="Jung B.K."/>
            <person name="Hong S.-J."/>
            <person name="Shin J.-H."/>
        </authorList>
    </citation>
    <scope>NUCLEOTIDE SEQUENCE [LARGE SCALE GENOMIC DNA]</scope>
    <source>
        <strain evidence="1 2">KCTC 13049</strain>
    </source>
</reference>
<dbReference type="RefSeq" id="WP_087919875.1">
    <property type="nucleotide sequence ID" value="NZ_CP021780.1"/>
</dbReference>
<dbReference type="Pfam" id="PF06314">
    <property type="entry name" value="ADC"/>
    <property type="match status" value="1"/>
</dbReference>
<organism evidence="1 2">
    <name type="scientific">Paenibacillus donghaensis</name>
    <dbReference type="NCBI Taxonomy" id="414771"/>
    <lineage>
        <taxon>Bacteria</taxon>
        <taxon>Bacillati</taxon>
        <taxon>Bacillota</taxon>
        <taxon>Bacilli</taxon>
        <taxon>Bacillales</taxon>
        <taxon>Paenibacillaceae</taxon>
        <taxon>Paenibacillus</taxon>
    </lineage>
</organism>
<gene>
    <name evidence="1" type="ORF">B9T62_37500</name>
</gene>
<keyword evidence="2" id="KW-1185">Reference proteome</keyword>
<dbReference type="InterPro" id="IPR023375">
    <property type="entry name" value="ADC_dom_sf"/>
</dbReference>
<dbReference type="Gene3D" id="2.40.400.10">
    <property type="entry name" value="Acetoacetate decarboxylase-like"/>
    <property type="match status" value="1"/>
</dbReference>
<dbReference type="EMBL" id="CP021780">
    <property type="protein sequence ID" value="ASA25915.1"/>
    <property type="molecule type" value="Genomic_DNA"/>
</dbReference>